<protein>
    <submittedName>
        <fullName evidence="1">Uncharacterized protein</fullName>
    </submittedName>
</protein>
<proteinExistence type="predicted"/>
<organism evidence="1 2">
    <name type="scientific">Daphnia magna</name>
    <dbReference type="NCBI Taxonomy" id="35525"/>
    <lineage>
        <taxon>Eukaryota</taxon>
        <taxon>Metazoa</taxon>
        <taxon>Ecdysozoa</taxon>
        <taxon>Arthropoda</taxon>
        <taxon>Crustacea</taxon>
        <taxon>Branchiopoda</taxon>
        <taxon>Diplostraca</taxon>
        <taxon>Cladocera</taxon>
        <taxon>Anomopoda</taxon>
        <taxon>Daphniidae</taxon>
        <taxon>Daphnia</taxon>
    </lineage>
</organism>
<evidence type="ECO:0000313" key="2">
    <source>
        <dbReference type="Proteomes" id="UP001234178"/>
    </source>
</evidence>
<name>A0ABQ9Z003_9CRUS</name>
<dbReference type="Proteomes" id="UP001234178">
    <property type="component" value="Unassembled WGS sequence"/>
</dbReference>
<gene>
    <name evidence="1" type="ORF">OUZ56_011378</name>
</gene>
<reference evidence="1 2" key="1">
    <citation type="journal article" date="2023" name="Nucleic Acids Res.">
        <title>The hologenome of Daphnia magna reveals possible DNA methylation and microbiome-mediated evolution of the host genome.</title>
        <authorList>
            <person name="Chaturvedi A."/>
            <person name="Li X."/>
            <person name="Dhandapani V."/>
            <person name="Marshall H."/>
            <person name="Kissane S."/>
            <person name="Cuenca-Cambronero M."/>
            <person name="Asole G."/>
            <person name="Calvet F."/>
            <person name="Ruiz-Romero M."/>
            <person name="Marangio P."/>
            <person name="Guigo R."/>
            <person name="Rago D."/>
            <person name="Mirbahai L."/>
            <person name="Eastwood N."/>
            <person name="Colbourne J.K."/>
            <person name="Zhou J."/>
            <person name="Mallon E."/>
            <person name="Orsini L."/>
        </authorList>
    </citation>
    <scope>NUCLEOTIDE SEQUENCE [LARGE SCALE GENOMIC DNA]</scope>
    <source>
        <strain evidence="1">LRV0_1</strain>
    </source>
</reference>
<dbReference type="EMBL" id="JAOYFB010000002">
    <property type="protein sequence ID" value="KAK4006222.1"/>
    <property type="molecule type" value="Genomic_DNA"/>
</dbReference>
<keyword evidence="2" id="KW-1185">Reference proteome</keyword>
<comment type="caution">
    <text evidence="1">The sequence shown here is derived from an EMBL/GenBank/DDBJ whole genome shotgun (WGS) entry which is preliminary data.</text>
</comment>
<evidence type="ECO:0000313" key="1">
    <source>
        <dbReference type="EMBL" id="KAK4006222.1"/>
    </source>
</evidence>
<sequence>MNFVLKNNVNCDEARMDFVRAKSALYDLDVACRDFLRRVAKVPISFNTAFFYADIRVGGLGMLPLTEEADIWTIARAMQLVDSEEKSVSEVAMAQLEETIRLGYGKREVPFPIPINENLAGSMDKGLGDIRHGGASMNLWFRSRRAAGHLKRIKIDVSGKQYSKIIADDISCISLKAIIGLRTALRRRWTSRLLSSNKGRLQRGLHSAW</sequence>
<accession>A0ABQ9Z003</accession>